<evidence type="ECO:0000313" key="4">
    <source>
        <dbReference type="Proteomes" id="UP000440578"/>
    </source>
</evidence>
<dbReference type="SUPFAM" id="SSF53098">
    <property type="entry name" value="Ribonuclease H-like"/>
    <property type="match status" value="1"/>
</dbReference>
<dbReference type="InterPro" id="IPR012337">
    <property type="entry name" value="RNaseH-like_sf"/>
</dbReference>
<dbReference type="Pfam" id="PF14937">
    <property type="entry name" value="DUF4500"/>
    <property type="match status" value="1"/>
</dbReference>
<name>A0A6A4WR99_AMPAM</name>
<feature type="transmembrane region" description="Helical" evidence="2">
    <location>
        <begin position="417"/>
        <end position="435"/>
    </location>
</feature>
<keyword evidence="2" id="KW-1133">Transmembrane helix</keyword>
<dbReference type="OrthoDB" id="9950135at2759"/>
<keyword evidence="2" id="KW-0472">Membrane</keyword>
<evidence type="ECO:0000256" key="2">
    <source>
        <dbReference type="SAM" id="Phobius"/>
    </source>
</evidence>
<dbReference type="PANTHER" id="PTHR37984">
    <property type="entry name" value="PROTEIN CBG26694"/>
    <property type="match status" value="1"/>
</dbReference>
<dbReference type="PANTHER" id="PTHR37984:SF5">
    <property type="entry name" value="PROTEIN NYNRIN-LIKE"/>
    <property type="match status" value="1"/>
</dbReference>
<dbReference type="InterPro" id="IPR036397">
    <property type="entry name" value="RNaseH_sf"/>
</dbReference>
<evidence type="ECO:0000313" key="3">
    <source>
        <dbReference type="EMBL" id="KAF0305152.1"/>
    </source>
</evidence>
<dbReference type="InterPro" id="IPR050951">
    <property type="entry name" value="Retrovirus_Pol_polyprotein"/>
</dbReference>
<dbReference type="Gene3D" id="3.30.420.10">
    <property type="entry name" value="Ribonuclease H-like superfamily/Ribonuclease H"/>
    <property type="match status" value="1"/>
</dbReference>
<dbReference type="InterPro" id="IPR026686">
    <property type="entry name" value="UPF0708"/>
</dbReference>
<sequence>MIRDQFVEGCVSSRLRDRLCVEDQLTLQRLESIALAEDRAVDRQRLFGEGGGASRRDHPASPVSPPVEVALATRKTSSAPPTTSRLQAFGGSRLAVAGVIAVTVETEDGRSCQSSLYVADGSTALLGRDLQRSLHISVKDGSVVCAHVKGSINPADGLSRLPAPVEVVSEDEQLVVAALSEETAASSGLVERANKSIKAALQTADLQKADRAECLQAFLFAYRSTVQATTGRTPAELLHGRPMRGKLSAAVDVGGRLPERPGELHSRVEKKQAYQKRYFDKTHRVKKPDFEIGDRVRHRLPPQSRKGRPRFSRVKKVLERRGPASYVLDDGTRVHADRLTSGGGAVTDSRDEQPQQRIDNQPEQRAAGETAVEGRQTERGHAETNSELPQPEQPAAPDADQPLSPTLRTRYGRENKVVMVLGSAALAGCLGYILYMRSQVDTKTTYLAEADDGNLYVQPKKSKWDM</sequence>
<reference evidence="3 4" key="1">
    <citation type="submission" date="2019-07" db="EMBL/GenBank/DDBJ databases">
        <title>Draft genome assembly of a fouling barnacle, Amphibalanus amphitrite (Darwin, 1854): The first reference genome for Thecostraca.</title>
        <authorList>
            <person name="Kim W."/>
        </authorList>
    </citation>
    <scope>NUCLEOTIDE SEQUENCE [LARGE SCALE GENOMIC DNA]</scope>
    <source>
        <strain evidence="3">SNU_AA5</strain>
        <tissue evidence="3">Soma without cirri and trophi</tissue>
    </source>
</reference>
<gene>
    <name evidence="3" type="ORF">FJT64_023186</name>
</gene>
<accession>A0A6A4WR99</accession>
<proteinExistence type="predicted"/>
<feature type="region of interest" description="Disordered" evidence="1">
    <location>
        <begin position="329"/>
        <end position="406"/>
    </location>
</feature>
<evidence type="ECO:0000256" key="1">
    <source>
        <dbReference type="SAM" id="MobiDB-lite"/>
    </source>
</evidence>
<dbReference type="Proteomes" id="UP000440578">
    <property type="component" value="Unassembled WGS sequence"/>
</dbReference>
<protein>
    <submittedName>
        <fullName evidence="3">Uncharacterized protein</fullName>
    </submittedName>
</protein>
<dbReference type="GO" id="GO:0003676">
    <property type="term" value="F:nucleic acid binding"/>
    <property type="evidence" value="ECO:0007669"/>
    <property type="project" value="InterPro"/>
</dbReference>
<feature type="region of interest" description="Disordered" evidence="1">
    <location>
        <begin position="289"/>
        <end position="317"/>
    </location>
</feature>
<organism evidence="3 4">
    <name type="scientific">Amphibalanus amphitrite</name>
    <name type="common">Striped barnacle</name>
    <name type="synonym">Balanus amphitrite</name>
    <dbReference type="NCBI Taxonomy" id="1232801"/>
    <lineage>
        <taxon>Eukaryota</taxon>
        <taxon>Metazoa</taxon>
        <taxon>Ecdysozoa</taxon>
        <taxon>Arthropoda</taxon>
        <taxon>Crustacea</taxon>
        <taxon>Multicrustacea</taxon>
        <taxon>Cirripedia</taxon>
        <taxon>Thoracica</taxon>
        <taxon>Thoracicalcarea</taxon>
        <taxon>Balanomorpha</taxon>
        <taxon>Balanoidea</taxon>
        <taxon>Balanidae</taxon>
        <taxon>Amphibalaninae</taxon>
        <taxon>Amphibalanus</taxon>
    </lineage>
</organism>
<feature type="compositionally biased region" description="Basic and acidic residues" evidence="1">
    <location>
        <begin position="375"/>
        <end position="384"/>
    </location>
</feature>
<feature type="compositionally biased region" description="Basic residues" evidence="1">
    <location>
        <begin position="296"/>
        <end position="315"/>
    </location>
</feature>
<keyword evidence="4" id="KW-1185">Reference proteome</keyword>
<feature type="compositionally biased region" description="Low complexity" evidence="1">
    <location>
        <begin position="386"/>
        <end position="405"/>
    </location>
</feature>
<dbReference type="EMBL" id="VIIS01000775">
    <property type="protein sequence ID" value="KAF0305152.1"/>
    <property type="molecule type" value="Genomic_DNA"/>
</dbReference>
<keyword evidence="2" id="KW-0812">Transmembrane</keyword>
<comment type="caution">
    <text evidence="3">The sequence shown here is derived from an EMBL/GenBank/DDBJ whole genome shotgun (WGS) entry which is preliminary data.</text>
</comment>
<dbReference type="AlphaFoldDB" id="A0A6A4WR99"/>